<keyword evidence="4 6" id="KW-0472">Membrane</keyword>
<feature type="transmembrane region" description="Helical" evidence="6">
    <location>
        <begin position="191"/>
        <end position="213"/>
    </location>
</feature>
<evidence type="ECO:0000256" key="1">
    <source>
        <dbReference type="ARBA" id="ARBA00004141"/>
    </source>
</evidence>
<feature type="compositionally biased region" description="Polar residues" evidence="5">
    <location>
        <begin position="434"/>
        <end position="448"/>
    </location>
</feature>
<dbReference type="Proteomes" id="UP001590950">
    <property type="component" value="Unassembled WGS sequence"/>
</dbReference>
<protein>
    <recommendedName>
        <fullName evidence="9">DUF803 domain-containing protein</fullName>
    </recommendedName>
</protein>
<evidence type="ECO:0000256" key="6">
    <source>
        <dbReference type="SAM" id="Phobius"/>
    </source>
</evidence>
<comment type="caution">
    <text evidence="7">The sequence shown here is derived from an EMBL/GenBank/DDBJ whole genome shotgun (WGS) entry which is preliminary data.</text>
</comment>
<dbReference type="PANTHER" id="PTHR12570">
    <property type="match status" value="1"/>
</dbReference>
<keyword evidence="2 6" id="KW-0812">Transmembrane</keyword>
<dbReference type="InterPro" id="IPR008521">
    <property type="entry name" value="Mg_trans_NIPA"/>
</dbReference>
<evidence type="ECO:0000256" key="2">
    <source>
        <dbReference type="ARBA" id="ARBA00022692"/>
    </source>
</evidence>
<gene>
    <name evidence="7" type="ORF">N7G274_004412</name>
</gene>
<feature type="transmembrane region" description="Helical" evidence="6">
    <location>
        <begin position="12"/>
        <end position="33"/>
    </location>
</feature>
<evidence type="ECO:0000256" key="3">
    <source>
        <dbReference type="ARBA" id="ARBA00022989"/>
    </source>
</evidence>
<keyword evidence="8" id="KW-1185">Reference proteome</keyword>
<feature type="region of interest" description="Disordered" evidence="5">
    <location>
        <begin position="426"/>
        <end position="507"/>
    </location>
</feature>
<evidence type="ECO:0000256" key="4">
    <source>
        <dbReference type="ARBA" id="ARBA00023136"/>
    </source>
</evidence>
<feature type="transmembrane region" description="Helical" evidence="6">
    <location>
        <begin position="262"/>
        <end position="282"/>
    </location>
</feature>
<reference evidence="7 8" key="1">
    <citation type="submission" date="2024-09" db="EMBL/GenBank/DDBJ databases">
        <title>Rethinking Asexuality: The Enigmatic Case of Functional Sexual Genes in Lepraria (Stereocaulaceae).</title>
        <authorList>
            <person name="Doellman M."/>
            <person name="Sun Y."/>
            <person name="Barcenas-Pena A."/>
            <person name="Lumbsch H.T."/>
            <person name="Grewe F."/>
        </authorList>
    </citation>
    <scope>NUCLEOTIDE SEQUENCE [LARGE SCALE GENOMIC DNA]</scope>
    <source>
        <strain evidence="7 8">Mercado 3170</strain>
    </source>
</reference>
<feature type="transmembrane region" description="Helical" evidence="6">
    <location>
        <begin position="233"/>
        <end position="250"/>
    </location>
</feature>
<comment type="subcellular location">
    <subcellularLocation>
        <location evidence="1">Membrane</location>
        <topology evidence="1">Multi-pass membrane protein</topology>
    </subcellularLocation>
</comment>
<name>A0ABR4AGX6_9LECA</name>
<dbReference type="InterPro" id="IPR037185">
    <property type="entry name" value="EmrE-like"/>
</dbReference>
<dbReference type="PANTHER" id="PTHR12570:SF86">
    <property type="entry name" value="ADR321CP"/>
    <property type="match status" value="1"/>
</dbReference>
<organism evidence="7 8">
    <name type="scientific">Stereocaulon virgatum</name>
    <dbReference type="NCBI Taxonomy" id="373712"/>
    <lineage>
        <taxon>Eukaryota</taxon>
        <taxon>Fungi</taxon>
        <taxon>Dikarya</taxon>
        <taxon>Ascomycota</taxon>
        <taxon>Pezizomycotina</taxon>
        <taxon>Lecanoromycetes</taxon>
        <taxon>OSLEUM clade</taxon>
        <taxon>Lecanoromycetidae</taxon>
        <taxon>Lecanorales</taxon>
        <taxon>Lecanorineae</taxon>
        <taxon>Stereocaulaceae</taxon>
        <taxon>Stereocaulon</taxon>
    </lineage>
</organism>
<evidence type="ECO:0000313" key="8">
    <source>
        <dbReference type="Proteomes" id="UP001590950"/>
    </source>
</evidence>
<feature type="compositionally biased region" description="Low complexity" evidence="5">
    <location>
        <begin position="534"/>
        <end position="548"/>
    </location>
</feature>
<evidence type="ECO:0000256" key="5">
    <source>
        <dbReference type="SAM" id="MobiDB-lite"/>
    </source>
</evidence>
<feature type="transmembrane region" description="Helical" evidence="6">
    <location>
        <begin position="152"/>
        <end position="170"/>
    </location>
</feature>
<evidence type="ECO:0008006" key="9">
    <source>
        <dbReference type="Google" id="ProtNLM"/>
    </source>
</evidence>
<dbReference type="Pfam" id="PF05653">
    <property type="entry name" value="Mg_trans_NIPA"/>
    <property type="match status" value="1"/>
</dbReference>
<feature type="transmembrane region" description="Helical" evidence="6">
    <location>
        <begin position="59"/>
        <end position="79"/>
    </location>
</feature>
<feature type="region of interest" description="Disordered" evidence="5">
    <location>
        <begin position="351"/>
        <end position="390"/>
    </location>
</feature>
<feature type="transmembrane region" description="Helical" evidence="6">
    <location>
        <begin position="112"/>
        <end position="132"/>
    </location>
</feature>
<dbReference type="EMBL" id="JBEFKJ010000013">
    <property type="protein sequence ID" value="KAL2042653.1"/>
    <property type="molecule type" value="Genomic_DNA"/>
</dbReference>
<feature type="region of interest" description="Disordered" evidence="5">
    <location>
        <begin position="522"/>
        <end position="548"/>
    </location>
</feature>
<feature type="transmembrane region" description="Helical" evidence="6">
    <location>
        <begin position="288"/>
        <end position="312"/>
    </location>
</feature>
<accession>A0ABR4AGX6</accession>
<proteinExistence type="predicted"/>
<keyword evidence="3 6" id="KW-1133">Transmembrane helix</keyword>
<sequence length="548" mass="60624">MGQLGELSPQASVAVGILVGLLSTSIQSLGLTLQRKSHVLEDEKDPNDPRTPPHRRRRWQLGMLMFIVANIVGSTIQITTLPLPVLSTLQASGLVFNSICASLILGEPFTRWSAGGTFLVSAGAVLIAIFGAIGEPAHNLDQLLELLGRRQFILWMIGQAILVVVIIIGAKTLKWMNPWTSNSPRMRLFRGLAYGAVSGILSAHSLLVAKSAVELLVRTIIDRHNEFNRWQSWMILLGLLALALTQLYYLHRGLKLCSTSILYPFVFCVYNIIAILDGLIYFDQSSRLSLLHALLIALGTVILLLGVLALSWRLNSDPITRPPVSQNPLTPGMGFVDDDSDSEAEANTLFSPIDEEAALPNGSGKESPVLHDRTTRPISWPHGPRTPTMQDHDVLSATRLRRKGITESEEIWEELEDDTLTELSPFSQLRRRSVQTTPNFRPRSQGQVPGNAVDEEEMPDESSPLLSRSATGRSYRDKRRRRSAPMLGTHIQERDRRRKSVESQEATGGWWKMKEWWYGSIFSRSGKGKGKGPDNGNNGHENGAANGA</sequence>
<evidence type="ECO:0000313" key="7">
    <source>
        <dbReference type="EMBL" id="KAL2042653.1"/>
    </source>
</evidence>
<dbReference type="SUPFAM" id="SSF103481">
    <property type="entry name" value="Multidrug resistance efflux transporter EmrE"/>
    <property type="match status" value="1"/>
</dbReference>
<dbReference type="Gene3D" id="1.10.3730.20">
    <property type="match status" value="1"/>
</dbReference>